<evidence type="ECO:0000259" key="10">
    <source>
        <dbReference type="PROSITE" id="PS51278"/>
    </source>
</evidence>
<dbReference type="PROSITE" id="PS51278">
    <property type="entry name" value="GATASE_TYPE_2"/>
    <property type="match status" value="1"/>
</dbReference>
<dbReference type="InterPro" id="IPR051786">
    <property type="entry name" value="ASN_synthetase/amidase"/>
</dbReference>
<dbReference type="EC" id="6.3.5.4" evidence="3"/>
<feature type="domain" description="Glutamine amidotransferase type-2" evidence="10">
    <location>
        <begin position="2"/>
        <end position="216"/>
    </location>
</feature>
<sequence length="623" mass="71093">MCGINLIIDKKGKTSEEAIRQMTAATRHRGPDYSALQVDPYGAGLIYFGHNRLKIIDPSDAANQPFLSSDKRYLLLYNGELYNYRALRKLLQQKGCVFQTESDTEVVLQILIREGQQGLSQLNGMFSLAFYDRQEQHLWLARDRFGIKPLYYAETPDYFIVSSEIKAIICSGLIPKELNEAQLEHYLYYKHAAKPQTFYRHIHELKEGTALYYANGKSNLVAFTGPKRSTVKADNPTQLVHYTERLLMDSVEKHLVADVPVGLFLSGGIDSTLLLALLRKAGHRHFPAFTIAHQTAETSFGTQDAHFAQRAAQQYDANHTVFEISDALLTETDNFVEALDQPIADGAALLTAYLSSQVKPHVKVALSGAGADELFGGYNRHWAFYKYLQNQGKSLLFKQVAKPLVPLFPTGFSHPLRKKFLLWHKLAHKIQKSPRQTFLNFTAMDYRLQQLLRQTGPASIANGQAPTENIDWLRWCLRHDQHHYLISDVLALTDQAAMQHSLEVRTPYLENNLQLFLAGLPQETLFRHGQKWVLKELLAQHQGKEFIRRSKEGFGMPLGLWLRKPQNQYLLAELQNPEHLVFNYIDFGGTQTLLQKHLRGRHDFSTEIWALIVLAKWLAHNFG</sequence>
<dbReference type="EMBL" id="VWSF01000012">
    <property type="protein sequence ID" value="KAA5544037.1"/>
    <property type="molecule type" value="Genomic_DNA"/>
</dbReference>
<dbReference type="InterPro" id="IPR006426">
    <property type="entry name" value="Asn_synth_AEB"/>
</dbReference>
<dbReference type="Pfam" id="PF00733">
    <property type="entry name" value="Asn_synthase"/>
    <property type="match status" value="1"/>
</dbReference>
<keyword evidence="8" id="KW-0061">Asparagine biosynthesis</keyword>
<dbReference type="InterPro" id="IPR033738">
    <property type="entry name" value="AsnB_N"/>
</dbReference>
<dbReference type="InterPro" id="IPR029055">
    <property type="entry name" value="Ntn_hydrolases_N"/>
</dbReference>
<accession>A0A5M6D927</accession>
<dbReference type="InterPro" id="IPR014729">
    <property type="entry name" value="Rossmann-like_a/b/a_fold"/>
</dbReference>
<comment type="similarity">
    <text evidence="2">Belongs to the asparagine synthetase family.</text>
</comment>
<comment type="catalytic activity">
    <reaction evidence="7">
        <text>L-aspartate + L-glutamine + ATP + H2O = L-asparagine + L-glutamate + AMP + diphosphate + H(+)</text>
        <dbReference type="Rhea" id="RHEA:12228"/>
        <dbReference type="ChEBI" id="CHEBI:15377"/>
        <dbReference type="ChEBI" id="CHEBI:15378"/>
        <dbReference type="ChEBI" id="CHEBI:29985"/>
        <dbReference type="ChEBI" id="CHEBI:29991"/>
        <dbReference type="ChEBI" id="CHEBI:30616"/>
        <dbReference type="ChEBI" id="CHEBI:33019"/>
        <dbReference type="ChEBI" id="CHEBI:58048"/>
        <dbReference type="ChEBI" id="CHEBI:58359"/>
        <dbReference type="ChEBI" id="CHEBI:456215"/>
        <dbReference type="EC" id="6.3.5.4"/>
    </reaction>
</comment>
<evidence type="ECO:0000313" key="12">
    <source>
        <dbReference type="Proteomes" id="UP000323426"/>
    </source>
</evidence>
<keyword evidence="5 9" id="KW-0067">ATP-binding</keyword>
<dbReference type="PANTHER" id="PTHR43284:SF1">
    <property type="entry name" value="ASPARAGINE SYNTHETASE"/>
    <property type="match status" value="1"/>
</dbReference>
<keyword evidence="4 9" id="KW-0547">Nucleotide-binding</keyword>
<dbReference type="AlphaFoldDB" id="A0A5M6D927"/>
<dbReference type="NCBIfam" id="TIGR01536">
    <property type="entry name" value="asn_synth_AEB"/>
    <property type="match status" value="1"/>
</dbReference>
<evidence type="ECO:0000256" key="6">
    <source>
        <dbReference type="ARBA" id="ARBA00022962"/>
    </source>
</evidence>
<dbReference type="SUPFAM" id="SSF52402">
    <property type="entry name" value="Adenine nucleotide alpha hydrolases-like"/>
    <property type="match status" value="1"/>
</dbReference>
<name>A0A5M6D927_9BACT</name>
<dbReference type="GO" id="GO:0006529">
    <property type="term" value="P:asparagine biosynthetic process"/>
    <property type="evidence" value="ECO:0007669"/>
    <property type="project" value="UniProtKB-KW"/>
</dbReference>
<dbReference type="InterPro" id="IPR017932">
    <property type="entry name" value="GATase_2_dom"/>
</dbReference>
<dbReference type="CDD" id="cd00712">
    <property type="entry name" value="AsnB"/>
    <property type="match status" value="1"/>
</dbReference>
<dbReference type="GO" id="GO:0005829">
    <property type="term" value="C:cytosol"/>
    <property type="evidence" value="ECO:0007669"/>
    <property type="project" value="TreeGrafter"/>
</dbReference>
<dbReference type="Pfam" id="PF13537">
    <property type="entry name" value="GATase_7"/>
    <property type="match status" value="1"/>
</dbReference>
<comment type="caution">
    <text evidence="11">The sequence shown here is derived from an EMBL/GenBank/DDBJ whole genome shotgun (WGS) entry which is preliminary data.</text>
</comment>
<keyword evidence="6 8" id="KW-0315">Glutamine amidotransferase</keyword>
<evidence type="ECO:0000256" key="4">
    <source>
        <dbReference type="ARBA" id="ARBA00022741"/>
    </source>
</evidence>
<keyword evidence="8" id="KW-0028">Amino-acid biosynthesis</keyword>
<keyword evidence="11" id="KW-0436">Ligase</keyword>
<comment type="pathway">
    <text evidence="1">Amino-acid biosynthesis; L-asparagine biosynthesis; L-asparagine from L-aspartate (L-Gln route): step 1/1.</text>
</comment>
<gene>
    <name evidence="11" type="primary">asnB</name>
    <name evidence="11" type="ORF">F0145_15785</name>
</gene>
<dbReference type="Gene3D" id="3.40.50.620">
    <property type="entry name" value="HUPs"/>
    <property type="match status" value="1"/>
</dbReference>
<evidence type="ECO:0000256" key="9">
    <source>
        <dbReference type="PIRSR" id="PIRSR001589-2"/>
    </source>
</evidence>
<evidence type="ECO:0000313" key="11">
    <source>
        <dbReference type="EMBL" id="KAA5544037.1"/>
    </source>
</evidence>
<reference evidence="11 12" key="1">
    <citation type="submission" date="2019-09" db="EMBL/GenBank/DDBJ databases">
        <title>Genome sequence and assembly of Adhaeribacter sp.</title>
        <authorList>
            <person name="Chhetri G."/>
        </authorList>
    </citation>
    <scope>NUCLEOTIDE SEQUENCE [LARGE SCALE GENOMIC DNA]</scope>
    <source>
        <strain evidence="11 12">DK36</strain>
    </source>
</reference>
<proteinExistence type="inferred from homology"/>
<evidence type="ECO:0000256" key="8">
    <source>
        <dbReference type="PIRSR" id="PIRSR001589-1"/>
    </source>
</evidence>
<dbReference type="Gene3D" id="3.60.20.10">
    <property type="entry name" value="Glutamine Phosphoribosylpyrophosphate, subunit 1, domain 1"/>
    <property type="match status" value="1"/>
</dbReference>
<evidence type="ECO:0000256" key="5">
    <source>
        <dbReference type="ARBA" id="ARBA00022840"/>
    </source>
</evidence>
<dbReference type="GO" id="GO:0004066">
    <property type="term" value="F:asparagine synthase (glutamine-hydrolyzing) activity"/>
    <property type="evidence" value="ECO:0007669"/>
    <property type="project" value="UniProtKB-EC"/>
</dbReference>
<keyword evidence="12" id="KW-1185">Reference proteome</keyword>
<feature type="active site" description="For GATase activity" evidence="8">
    <location>
        <position position="2"/>
    </location>
</feature>
<dbReference type="PIRSF" id="PIRSF001589">
    <property type="entry name" value="Asn_synthetase_glu-h"/>
    <property type="match status" value="1"/>
</dbReference>
<dbReference type="SUPFAM" id="SSF56235">
    <property type="entry name" value="N-terminal nucleophile aminohydrolases (Ntn hydrolases)"/>
    <property type="match status" value="1"/>
</dbReference>
<feature type="binding site" evidence="9">
    <location>
        <begin position="367"/>
        <end position="368"/>
    </location>
    <ligand>
        <name>ATP</name>
        <dbReference type="ChEBI" id="CHEBI:30616"/>
    </ligand>
</feature>
<dbReference type="RefSeq" id="WP_150089631.1">
    <property type="nucleotide sequence ID" value="NZ_VWSF01000012.1"/>
</dbReference>
<dbReference type="CDD" id="cd01991">
    <property type="entry name" value="Asn_synthase_B_C"/>
    <property type="match status" value="1"/>
</dbReference>
<evidence type="ECO:0000256" key="3">
    <source>
        <dbReference type="ARBA" id="ARBA00012737"/>
    </source>
</evidence>
<evidence type="ECO:0000256" key="2">
    <source>
        <dbReference type="ARBA" id="ARBA00005752"/>
    </source>
</evidence>
<evidence type="ECO:0000256" key="1">
    <source>
        <dbReference type="ARBA" id="ARBA00005187"/>
    </source>
</evidence>
<dbReference type="Proteomes" id="UP000323426">
    <property type="component" value="Unassembled WGS sequence"/>
</dbReference>
<organism evidence="11 12">
    <name type="scientific">Adhaeribacter rhizoryzae</name>
    <dbReference type="NCBI Taxonomy" id="2607907"/>
    <lineage>
        <taxon>Bacteria</taxon>
        <taxon>Pseudomonadati</taxon>
        <taxon>Bacteroidota</taxon>
        <taxon>Cytophagia</taxon>
        <taxon>Cytophagales</taxon>
        <taxon>Hymenobacteraceae</taxon>
        <taxon>Adhaeribacter</taxon>
    </lineage>
</organism>
<feature type="binding site" evidence="9">
    <location>
        <position position="103"/>
    </location>
    <ligand>
        <name>L-glutamine</name>
        <dbReference type="ChEBI" id="CHEBI:58359"/>
    </ligand>
</feature>
<protein>
    <recommendedName>
        <fullName evidence="3">asparagine synthase (glutamine-hydrolyzing)</fullName>
        <ecNumber evidence="3">6.3.5.4</ecNumber>
    </recommendedName>
</protein>
<dbReference type="PANTHER" id="PTHR43284">
    <property type="entry name" value="ASPARAGINE SYNTHETASE (GLUTAMINE-HYDROLYZING)"/>
    <property type="match status" value="1"/>
</dbReference>
<evidence type="ECO:0000256" key="7">
    <source>
        <dbReference type="ARBA" id="ARBA00048741"/>
    </source>
</evidence>
<dbReference type="InterPro" id="IPR001962">
    <property type="entry name" value="Asn_synthase"/>
</dbReference>
<dbReference type="GO" id="GO:0005524">
    <property type="term" value="F:ATP binding"/>
    <property type="evidence" value="ECO:0007669"/>
    <property type="project" value="UniProtKB-KW"/>
</dbReference>